<evidence type="ECO:0000256" key="4">
    <source>
        <dbReference type="ARBA" id="ARBA00022801"/>
    </source>
</evidence>
<dbReference type="Gene3D" id="3.30.70.870">
    <property type="entry name" value="Elongation Factor G (Translational Gtpase), domain 3"/>
    <property type="match status" value="1"/>
</dbReference>
<organism evidence="14 15">
    <name type="scientific">candidate division TA06 bacterium</name>
    <dbReference type="NCBI Taxonomy" id="2250710"/>
    <lineage>
        <taxon>Bacteria</taxon>
        <taxon>Bacteria division TA06</taxon>
    </lineage>
</organism>
<gene>
    <name evidence="12" type="primary">lepA</name>
    <name evidence="14" type="ORF">DRP44_03205</name>
</gene>
<dbReference type="Gene3D" id="3.30.70.2570">
    <property type="entry name" value="Elongation factor 4, C-terminal domain"/>
    <property type="match status" value="1"/>
</dbReference>
<dbReference type="CDD" id="cd16260">
    <property type="entry name" value="EF4_III"/>
    <property type="match status" value="1"/>
</dbReference>
<keyword evidence="7 12" id="KW-0472">Membrane</keyword>
<evidence type="ECO:0000256" key="9">
    <source>
        <dbReference type="ARBA" id="ARBA00057626"/>
    </source>
</evidence>
<dbReference type="Gene3D" id="3.40.50.300">
    <property type="entry name" value="P-loop containing nucleotide triphosphate hydrolases"/>
    <property type="match status" value="1"/>
</dbReference>
<comment type="catalytic activity">
    <reaction evidence="8 12">
        <text>GTP + H2O = GDP + phosphate + H(+)</text>
        <dbReference type="Rhea" id="RHEA:19669"/>
        <dbReference type="ChEBI" id="CHEBI:15377"/>
        <dbReference type="ChEBI" id="CHEBI:15378"/>
        <dbReference type="ChEBI" id="CHEBI:37565"/>
        <dbReference type="ChEBI" id="CHEBI:43474"/>
        <dbReference type="ChEBI" id="CHEBI:58189"/>
        <dbReference type="EC" id="3.6.5.n1"/>
    </reaction>
</comment>
<keyword evidence="3 12" id="KW-0547">Nucleotide-binding</keyword>
<dbReference type="Pfam" id="PF06421">
    <property type="entry name" value="LepA_C"/>
    <property type="match status" value="1"/>
</dbReference>
<comment type="similarity">
    <text evidence="10">Belongs to the GTP-binding elongation factor family. LepA subfamily.</text>
</comment>
<feature type="binding site" evidence="12">
    <location>
        <begin position="14"/>
        <end position="19"/>
    </location>
    <ligand>
        <name>GTP</name>
        <dbReference type="ChEBI" id="CHEBI:37565"/>
    </ligand>
</feature>
<comment type="caution">
    <text evidence="14">The sequence shown here is derived from an EMBL/GenBank/DDBJ whole genome shotgun (WGS) entry which is preliminary data.</text>
</comment>
<dbReference type="HAMAP" id="MF_00071">
    <property type="entry name" value="LepA"/>
    <property type="match status" value="1"/>
</dbReference>
<dbReference type="SMART" id="SM00838">
    <property type="entry name" value="EFG_C"/>
    <property type="match status" value="1"/>
</dbReference>
<evidence type="ECO:0000256" key="3">
    <source>
        <dbReference type="ARBA" id="ARBA00022741"/>
    </source>
</evidence>
<comment type="similarity">
    <text evidence="1 12">Belongs to the TRAFAC class translation factor GTPase superfamily. Classic translation factor GTPase family. LepA subfamily.</text>
</comment>
<evidence type="ECO:0000256" key="12">
    <source>
        <dbReference type="HAMAP-Rule" id="MF_00071"/>
    </source>
</evidence>
<dbReference type="NCBIfam" id="TIGR00231">
    <property type="entry name" value="small_GTP"/>
    <property type="match status" value="1"/>
</dbReference>
<dbReference type="InterPro" id="IPR005225">
    <property type="entry name" value="Small_GTP-bd"/>
</dbReference>
<evidence type="ECO:0000313" key="15">
    <source>
        <dbReference type="Proteomes" id="UP000282321"/>
    </source>
</evidence>
<keyword evidence="4 12" id="KW-0378">Hydrolase</keyword>
<evidence type="ECO:0000256" key="8">
    <source>
        <dbReference type="ARBA" id="ARBA00050293"/>
    </source>
</evidence>
<keyword evidence="5 12" id="KW-0648">Protein biosynthesis</keyword>
<dbReference type="PANTHER" id="PTHR43512">
    <property type="entry name" value="TRANSLATION FACTOR GUF1-RELATED"/>
    <property type="match status" value="1"/>
</dbReference>
<dbReference type="Pfam" id="PF00009">
    <property type="entry name" value="GTP_EFTU"/>
    <property type="match status" value="1"/>
</dbReference>
<dbReference type="InterPro" id="IPR000640">
    <property type="entry name" value="EFG_V-like"/>
</dbReference>
<dbReference type="CDD" id="cd03709">
    <property type="entry name" value="lepA_C"/>
    <property type="match status" value="1"/>
</dbReference>
<dbReference type="GO" id="GO:0003924">
    <property type="term" value="F:GTPase activity"/>
    <property type="evidence" value="ECO:0007669"/>
    <property type="project" value="UniProtKB-UniRule"/>
</dbReference>
<dbReference type="GO" id="GO:0005525">
    <property type="term" value="F:GTP binding"/>
    <property type="evidence" value="ECO:0007669"/>
    <property type="project" value="UniProtKB-UniRule"/>
</dbReference>
<feature type="domain" description="Tr-type G" evidence="13">
    <location>
        <begin position="2"/>
        <end position="184"/>
    </location>
</feature>
<dbReference type="InterPro" id="IPR004161">
    <property type="entry name" value="EFTu-like_2"/>
</dbReference>
<dbReference type="Gene3D" id="2.40.30.10">
    <property type="entry name" value="Translation factors"/>
    <property type="match status" value="1"/>
</dbReference>
<dbReference type="PRINTS" id="PR00315">
    <property type="entry name" value="ELONGATNFCT"/>
</dbReference>
<dbReference type="GO" id="GO:0043022">
    <property type="term" value="F:ribosome binding"/>
    <property type="evidence" value="ECO:0007669"/>
    <property type="project" value="UniProtKB-UniRule"/>
</dbReference>
<dbReference type="EMBL" id="QNBC01000030">
    <property type="protein sequence ID" value="RKX66895.1"/>
    <property type="molecule type" value="Genomic_DNA"/>
</dbReference>
<dbReference type="PANTHER" id="PTHR43512:SF4">
    <property type="entry name" value="TRANSLATION FACTOR GUF1 HOMOLOG, CHLOROPLASTIC"/>
    <property type="match status" value="1"/>
</dbReference>
<evidence type="ECO:0000256" key="7">
    <source>
        <dbReference type="ARBA" id="ARBA00023136"/>
    </source>
</evidence>
<dbReference type="EC" id="3.6.5.n1" evidence="11 12"/>
<evidence type="ECO:0000259" key="13">
    <source>
        <dbReference type="PROSITE" id="PS51722"/>
    </source>
</evidence>
<proteinExistence type="inferred from homology"/>
<dbReference type="InterPro" id="IPR027417">
    <property type="entry name" value="P-loop_NTPase"/>
</dbReference>
<accession>A0A660S8V0</accession>
<evidence type="ECO:0000256" key="11">
    <source>
        <dbReference type="ARBA" id="ARBA00066744"/>
    </source>
</evidence>
<dbReference type="AlphaFoldDB" id="A0A660S8V0"/>
<comment type="function">
    <text evidence="9 12">Required for accurate and efficient protein synthesis under certain stress conditions. May act as a fidelity factor of the translation reaction, by catalyzing a one-codon backward translocation of tRNAs on improperly translocated ribosomes. Back-translocation proceeds from a post-translocation (POST) complex to a pre-translocation (PRE) complex, thus giving elongation factor G a second chance to translocate the tRNAs correctly. Binds to ribosomes in a GTP-dependent manner.</text>
</comment>
<dbReference type="InterPro" id="IPR013842">
    <property type="entry name" value="LepA_CTD"/>
</dbReference>
<dbReference type="InterPro" id="IPR038363">
    <property type="entry name" value="LepA_C_sf"/>
</dbReference>
<evidence type="ECO:0000256" key="5">
    <source>
        <dbReference type="ARBA" id="ARBA00022917"/>
    </source>
</evidence>
<dbReference type="GO" id="GO:0003746">
    <property type="term" value="F:translation elongation factor activity"/>
    <property type="evidence" value="ECO:0007669"/>
    <property type="project" value="UniProtKB-UniRule"/>
</dbReference>
<feature type="binding site" evidence="12">
    <location>
        <begin position="131"/>
        <end position="134"/>
    </location>
    <ligand>
        <name>GTP</name>
        <dbReference type="ChEBI" id="CHEBI:37565"/>
    </ligand>
</feature>
<dbReference type="NCBIfam" id="TIGR01393">
    <property type="entry name" value="lepA"/>
    <property type="match status" value="1"/>
</dbReference>
<dbReference type="CDD" id="cd01890">
    <property type="entry name" value="LepA"/>
    <property type="match status" value="1"/>
</dbReference>
<dbReference type="GO" id="GO:0045727">
    <property type="term" value="P:positive regulation of translation"/>
    <property type="evidence" value="ECO:0007669"/>
    <property type="project" value="UniProtKB-UniRule"/>
</dbReference>
<keyword evidence="14" id="KW-0251">Elongation factor</keyword>
<protein>
    <recommendedName>
        <fullName evidence="11 12">Elongation factor 4</fullName>
        <shortName evidence="12">EF-4</shortName>
        <ecNumber evidence="11 12">3.6.5.n1</ecNumber>
    </recommendedName>
    <alternativeName>
        <fullName evidence="12">Ribosomal back-translocase LepA</fullName>
    </alternativeName>
</protein>
<dbReference type="InterPro" id="IPR035647">
    <property type="entry name" value="EFG_III/V"/>
</dbReference>
<dbReference type="InterPro" id="IPR009000">
    <property type="entry name" value="Transl_B-barrel_sf"/>
</dbReference>
<dbReference type="Gene3D" id="3.30.70.240">
    <property type="match status" value="1"/>
</dbReference>
<evidence type="ECO:0000256" key="6">
    <source>
        <dbReference type="ARBA" id="ARBA00023134"/>
    </source>
</evidence>
<dbReference type="SUPFAM" id="SSF52540">
    <property type="entry name" value="P-loop containing nucleoside triphosphate hydrolases"/>
    <property type="match status" value="1"/>
</dbReference>
<dbReference type="SUPFAM" id="SSF50447">
    <property type="entry name" value="Translation proteins"/>
    <property type="match status" value="1"/>
</dbReference>
<dbReference type="Pfam" id="PF03144">
    <property type="entry name" value="GTP_EFTU_D2"/>
    <property type="match status" value="1"/>
</dbReference>
<dbReference type="FunFam" id="3.30.70.240:FF:000007">
    <property type="entry name" value="Translation factor GUF1, mitochondrial"/>
    <property type="match status" value="1"/>
</dbReference>
<evidence type="ECO:0000256" key="10">
    <source>
        <dbReference type="ARBA" id="ARBA00061052"/>
    </source>
</evidence>
<dbReference type="SUPFAM" id="SSF54980">
    <property type="entry name" value="EF-G C-terminal domain-like"/>
    <property type="match status" value="2"/>
</dbReference>
<keyword evidence="6 12" id="KW-0342">GTP-binding</keyword>
<dbReference type="Pfam" id="PF00679">
    <property type="entry name" value="EFG_C"/>
    <property type="match status" value="1"/>
</dbReference>
<dbReference type="FunFam" id="3.30.70.870:FF:000004">
    <property type="entry name" value="Translation factor GUF1, mitochondrial"/>
    <property type="match status" value="1"/>
</dbReference>
<keyword evidence="2 12" id="KW-1003">Cell membrane</keyword>
<comment type="subcellular location">
    <subcellularLocation>
        <location evidence="12">Cell membrane</location>
        <topology evidence="12">Peripheral membrane protein</topology>
        <orientation evidence="12">Cytoplasmic side</orientation>
    </subcellularLocation>
</comment>
<evidence type="ECO:0000256" key="2">
    <source>
        <dbReference type="ARBA" id="ARBA00022475"/>
    </source>
</evidence>
<name>A0A660S8V0_UNCT6</name>
<dbReference type="Proteomes" id="UP000282321">
    <property type="component" value="Unassembled WGS sequence"/>
</dbReference>
<dbReference type="FunFam" id="3.30.70.2570:FF:000001">
    <property type="entry name" value="Translation factor GUF1, mitochondrial"/>
    <property type="match status" value="1"/>
</dbReference>
<evidence type="ECO:0000313" key="14">
    <source>
        <dbReference type="EMBL" id="RKX66895.1"/>
    </source>
</evidence>
<dbReference type="CDD" id="cd03699">
    <property type="entry name" value="EF4_II"/>
    <property type="match status" value="1"/>
</dbReference>
<dbReference type="FunFam" id="3.40.50.300:FF:000078">
    <property type="entry name" value="Elongation factor 4"/>
    <property type="match status" value="1"/>
</dbReference>
<dbReference type="FunFam" id="2.40.30.10:FF:000015">
    <property type="entry name" value="Translation factor GUF1, mitochondrial"/>
    <property type="match status" value="1"/>
</dbReference>
<dbReference type="InterPro" id="IPR000795">
    <property type="entry name" value="T_Tr_GTP-bd_dom"/>
</dbReference>
<reference evidence="14 15" key="1">
    <citation type="submission" date="2018-06" db="EMBL/GenBank/DDBJ databases">
        <title>Extensive metabolic versatility and redundancy in microbially diverse, dynamic hydrothermal sediments.</title>
        <authorList>
            <person name="Dombrowski N."/>
            <person name="Teske A."/>
            <person name="Baker B.J."/>
        </authorList>
    </citation>
    <scope>NUCLEOTIDE SEQUENCE [LARGE SCALE GENOMIC DNA]</scope>
    <source>
        <strain evidence="14">B35_G9</strain>
    </source>
</reference>
<dbReference type="InterPro" id="IPR035654">
    <property type="entry name" value="LepA_IV"/>
</dbReference>
<dbReference type="PROSITE" id="PS51722">
    <property type="entry name" value="G_TR_2"/>
    <property type="match status" value="1"/>
</dbReference>
<sequence length="597" mass="67307">MKRIRNFSIIAHIDHGKSTLADRILEITGSLKKEKHEDQFLDSLDIEKEHGITIKAHHVRLNYIANNGVTYILNLIDTPGHVDFSYEVSRSMGACEGAVLLVDGTQGVEAQTISNLYQAIDNDLEIIPVINKVDLPGCDIEKTEDEIVDLLGVDRSEILKISAKTGQGVKELLETIVEKIPPPEGDKKKPLKALIFDSIYNQFRGAIPYIRVFEGEVKKGDVIHFHATDETYQVSDIGLFTIPTSSVDKLSAGEVGYIVCEIKTIKDIHIGDTVFNDKSKDIEPLPGYKAIKPLVYSAFFPSESEDYEKLGEAIEKLSLNDASLYYEKEVSDALGFGYRCGFLGLLHMKIIQERLEREFELNLIATMPNVTYRVKLTKGETIEIDSPSKLPDPVYIETIMEPYAEVEIITPNQYLSNIIKLSMEKRGVQKKVNYITKGTVSALYEFPLSEIIFNFYDKLKSVTRGYASMEYNVTEYREAPLEKLDILVNGNKVDALSTIVHKDEAYHIGQKIVSKLKEEIPRQLFEVVIQASIGKRVISRAVVKALRKNVTAKCYGGDISRKRKLLEKQKEGKKRMKQVGKVEIPQNAFLVALNIER</sequence>
<evidence type="ECO:0000256" key="1">
    <source>
        <dbReference type="ARBA" id="ARBA00005454"/>
    </source>
</evidence>
<dbReference type="InterPro" id="IPR006297">
    <property type="entry name" value="EF-4"/>
</dbReference>
<dbReference type="GO" id="GO:0005886">
    <property type="term" value="C:plasma membrane"/>
    <property type="evidence" value="ECO:0007669"/>
    <property type="project" value="UniProtKB-SubCell"/>
</dbReference>